<feature type="region of interest" description="Disordered" evidence="1">
    <location>
        <begin position="748"/>
        <end position="778"/>
    </location>
</feature>
<reference evidence="3 4" key="1">
    <citation type="journal article" date="2015" name="Environ. Microbiol.">
        <title>Metagenome sequence of Elaphomyces granulatus from sporocarp tissue reveals Ascomycota ectomycorrhizal fingerprints of genome expansion and a Proteobacteria-rich microbiome.</title>
        <authorList>
            <person name="Quandt C.A."/>
            <person name="Kohler A."/>
            <person name="Hesse C.N."/>
            <person name="Sharpton T.J."/>
            <person name="Martin F."/>
            <person name="Spatafora J.W."/>
        </authorList>
    </citation>
    <scope>NUCLEOTIDE SEQUENCE [LARGE SCALE GENOMIC DNA]</scope>
    <source>
        <strain evidence="3 4">OSC145934</strain>
    </source>
</reference>
<feature type="domain" description="DUF8032" evidence="2">
    <location>
        <begin position="293"/>
        <end position="387"/>
    </location>
</feature>
<dbReference type="EMBL" id="NPHW01003354">
    <property type="protein sequence ID" value="OXV09745.1"/>
    <property type="molecule type" value="Genomic_DNA"/>
</dbReference>
<feature type="compositionally biased region" description="Low complexity" evidence="1">
    <location>
        <begin position="510"/>
        <end position="520"/>
    </location>
</feature>
<feature type="region of interest" description="Disordered" evidence="1">
    <location>
        <begin position="1"/>
        <end position="115"/>
    </location>
</feature>
<keyword evidence="4" id="KW-1185">Reference proteome</keyword>
<evidence type="ECO:0000259" key="2">
    <source>
        <dbReference type="Pfam" id="PF26087"/>
    </source>
</evidence>
<feature type="compositionally biased region" description="Basic and acidic residues" evidence="1">
    <location>
        <begin position="15"/>
        <end position="26"/>
    </location>
</feature>
<comment type="caution">
    <text evidence="3">The sequence shown here is derived from an EMBL/GenBank/DDBJ whole genome shotgun (WGS) entry which is preliminary data.</text>
</comment>
<feature type="compositionally biased region" description="Polar residues" evidence="1">
    <location>
        <begin position="245"/>
        <end position="272"/>
    </location>
</feature>
<dbReference type="PANTHER" id="PTHR22949:SF0">
    <property type="entry name" value="RE27538P"/>
    <property type="match status" value="1"/>
</dbReference>
<dbReference type="Proteomes" id="UP000243515">
    <property type="component" value="Unassembled WGS sequence"/>
</dbReference>
<feature type="compositionally biased region" description="Polar residues" evidence="1">
    <location>
        <begin position="189"/>
        <end position="198"/>
    </location>
</feature>
<accession>A0A232M000</accession>
<feature type="region of interest" description="Disordered" evidence="1">
    <location>
        <begin position="179"/>
        <end position="198"/>
    </location>
</feature>
<protein>
    <recommendedName>
        <fullName evidence="2">DUF8032 domain-containing protein</fullName>
    </recommendedName>
</protein>
<feature type="compositionally biased region" description="Low complexity" evidence="1">
    <location>
        <begin position="135"/>
        <end position="147"/>
    </location>
</feature>
<dbReference type="PANTHER" id="PTHR22949">
    <property type="entry name" value="WHITE COLLAR 2 PROTEIN WC2"/>
    <property type="match status" value="1"/>
</dbReference>
<dbReference type="InterPro" id="IPR058345">
    <property type="entry name" value="DUF8032"/>
</dbReference>
<feature type="region of interest" description="Disordered" evidence="1">
    <location>
        <begin position="128"/>
        <end position="155"/>
    </location>
</feature>
<dbReference type="OrthoDB" id="5599902at2759"/>
<feature type="region of interest" description="Disordered" evidence="1">
    <location>
        <begin position="430"/>
        <end position="532"/>
    </location>
</feature>
<dbReference type="Pfam" id="PF26087">
    <property type="entry name" value="DUF8032"/>
    <property type="match status" value="1"/>
</dbReference>
<feature type="compositionally biased region" description="Polar residues" evidence="1">
    <location>
        <begin position="210"/>
        <end position="238"/>
    </location>
</feature>
<evidence type="ECO:0000256" key="1">
    <source>
        <dbReference type="SAM" id="MobiDB-lite"/>
    </source>
</evidence>
<sequence>MTAMVQTDLGPPSTKYKEDSSDDPLRHANAGHQSQPHPRPASIVQQQKQRPNSPHQPTTSIPPGAYATQALVNGVPLQHQSPYGQPTPEPSYYTSHPGPYPATSTPGQYTSSGTPDLMAATAQMQRPYPPIYHTPQSSSPASVASPQTHDQHGRSIFAQSPPMASQMYGYPPYSPMGPVHPSPYAPHPGTQQHPLTSQPLMMPQTNAAHMAHPQSQTHATTMSNSPRMKIESTPQQRAAQRPALTPSQMVSAGPPVSSNKLQSNQPSGTNPNAAPGPIPATTPQVVRQDSNGVQWIAFEYSRDRVKMEYTIRCDVESVNVENLTPDFKTENCVYPRACCSKEQYRGNRLVYETECNAVGWALAELNPPLRGKRGLIQRAVDSWRNSNQDPRLRSRRVRRMAKMNRRQAVQAPQPNHMTGATGPVSHVLHGNAGLSGPGSRPAGSLPIGAPLLHHHHADPDGSGTDDISGIANTGYTNGAHRTSTVGGTAGHSTTDLRTGQVFHGYPTYPPAASSSAAPGGPSMPPLQESGLDTLGRHSTVATSIRSRDKDDVEDDDDITADNVAIFGGLPEGKRRKFILVDDPQRGNRVRVKVMLDQVDMDEIPDSYRMSNSVFPRAYFPLQMKSPPGRVTPGQRYFDDAEGEDDGFATTGRTLVPAPSIDGEADIAVPKLSRSRHKKEMLLNDLGYRMSWSQSRTFAGRTLFLQRSLDAYRNKMRSTMLTAGQEPLSIAPHFETRIGKRKWLERRKRNTAAAAAGSDSSAVAVSASASRRSAEEVEG</sequence>
<feature type="compositionally biased region" description="Low complexity" evidence="1">
    <location>
        <begin position="751"/>
        <end position="770"/>
    </location>
</feature>
<evidence type="ECO:0000313" key="3">
    <source>
        <dbReference type="EMBL" id="OXV09745.1"/>
    </source>
</evidence>
<name>A0A232M000_9EURO</name>
<dbReference type="AlphaFoldDB" id="A0A232M000"/>
<feature type="compositionally biased region" description="Polar residues" evidence="1">
    <location>
        <begin position="43"/>
        <end position="61"/>
    </location>
</feature>
<gene>
    <name evidence="3" type="ORF">Egran_02492</name>
</gene>
<proteinExistence type="predicted"/>
<feature type="region of interest" description="Disordered" evidence="1">
    <location>
        <begin position="210"/>
        <end position="284"/>
    </location>
</feature>
<feature type="compositionally biased region" description="Polar residues" evidence="1">
    <location>
        <begin position="470"/>
        <end position="497"/>
    </location>
</feature>
<organism evidence="3 4">
    <name type="scientific">Elaphomyces granulatus</name>
    <dbReference type="NCBI Taxonomy" id="519963"/>
    <lineage>
        <taxon>Eukaryota</taxon>
        <taxon>Fungi</taxon>
        <taxon>Dikarya</taxon>
        <taxon>Ascomycota</taxon>
        <taxon>Pezizomycotina</taxon>
        <taxon>Eurotiomycetes</taxon>
        <taxon>Eurotiomycetidae</taxon>
        <taxon>Eurotiales</taxon>
        <taxon>Elaphomycetaceae</taxon>
        <taxon>Elaphomyces</taxon>
    </lineage>
</organism>
<feature type="compositionally biased region" description="Polar residues" evidence="1">
    <location>
        <begin position="102"/>
        <end position="114"/>
    </location>
</feature>
<evidence type="ECO:0000313" key="4">
    <source>
        <dbReference type="Proteomes" id="UP000243515"/>
    </source>
</evidence>